<dbReference type="Pfam" id="PF13489">
    <property type="entry name" value="Methyltransf_23"/>
    <property type="match status" value="1"/>
</dbReference>
<name>N4UUU3_COLOR</name>
<protein>
    <submittedName>
        <fullName evidence="1">N-methyltransferase sirN</fullName>
    </submittedName>
</protein>
<reference evidence="2" key="1">
    <citation type="journal article" date="2013" name="New Phytol.">
        <title>Comparative genomic and transcriptomic analyses reveal the hemibiotrophic stage shift of Colletotrichum fungi.</title>
        <authorList>
            <person name="Gan P."/>
            <person name="Ikeda K."/>
            <person name="Irieda H."/>
            <person name="Narusaka M."/>
            <person name="O'Connell R.J."/>
            <person name="Narusaka Y."/>
            <person name="Takano Y."/>
            <person name="Kubo Y."/>
            <person name="Shirasu K."/>
        </authorList>
    </citation>
    <scope>NUCLEOTIDE SEQUENCE [LARGE SCALE GENOMIC DNA]</scope>
    <source>
        <strain evidence="2">104-T / ATCC 96160 / CBS 514.97 / LARS 414 / MAFF 240422</strain>
    </source>
</reference>
<dbReference type="AlphaFoldDB" id="N4UUU3"/>
<dbReference type="InterPro" id="IPR029063">
    <property type="entry name" value="SAM-dependent_MTases_sf"/>
</dbReference>
<proteinExistence type="predicted"/>
<dbReference type="Gene3D" id="3.40.50.150">
    <property type="entry name" value="Vaccinia Virus protein VP39"/>
    <property type="match status" value="1"/>
</dbReference>
<sequence>MQGYVKFTKDRDDNKSEKARLADQHEVLLDAMGGRGLLAPADLSRFNLRILDSGAADGRWLLDFRGSMSPDWAHEYVGTDIDPSLYPTSPPADMRFCNQSIREPFPDDWQRTFDVVHQRLVMAAVSPPESTIASVVKSLTGLLRPGGWLQLVELDNDCLPDNGPALRRLLQYHQQNSSAGGLGPNLTVHLADAMRDAGLQKVEERRVDVMYGVRNGGSQDLRKKSIRSLEGAVGPVLAQAKVATPDRYEETDALTLSLRLREEVEDAGGRLQFVVVYGQKVDVV</sequence>
<organism evidence="1 2">
    <name type="scientific">Colletotrichum orbiculare (strain 104-T / ATCC 96160 / CBS 514.97 / LARS 414 / MAFF 240422)</name>
    <name type="common">Cucumber anthracnose fungus</name>
    <name type="synonym">Colletotrichum lagenarium</name>
    <dbReference type="NCBI Taxonomy" id="1213857"/>
    <lineage>
        <taxon>Eukaryota</taxon>
        <taxon>Fungi</taxon>
        <taxon>Dikarya</taxon>
        <taxon>Ascomycota</taxon>
        <taxon>Pezizomycotina</taxon>
        <taxon>Sordariomycetes</taxon>
        <taxon>Hypocreomycetidae</taxon>
        <taxon>Glomerellales</taxon>
        <taxon>Glomerellaceae</taxon>
        <taxon>Colletotrichum</taxon>
        <taxon>Colletotrichum orbiculare species complex</taxon>
    </lineage>
</organism>
<dbReference type="SUPFAM" id="SSF53335">
    <property type="entry name" value="S-adenosyl-L-methionine-dependent methyltransferases"/>
    <property type="match status" value="1"/>
</dbReference>
<reference evidence="2" key="2">
    <citation type="journal article" date="2019" name="Mol. Plant Microbe Interact.">
        <title>Genome sequence resources for four phytopathogenic fungi from the Colletotrichum orbiculare species complex.</title>
        <authorList>
            <person name="Gan P."/>
            <person name="Tsushima A."/>
            <person name="Narusaka M."/>
            <person name="Narusaka Y."/>
            <person name="Takano Y."/>
            <person name="Kubo Y."/>
            <person name="Shirasu K."/>
        </authorList>
    </citation>
    <scope>GENOME REANNOTATION</scope>
    <source>
        <strain evidence="2">104-T / ATCC 96160 / CBS 514.97 / LARS 414 / MAFF 240422</strain>
    </source>
</reference>
<evidence type="ECO:0000313" key="2">
    <source>
        <dbReference type="Proteomes" id="UP000014480"/>
    </source>
</evidence>
<keyword evidence="2" id="KW-1185">Reference proteome</keyword>
<gene>
    <name evidence="1" type="primary">sirN</name>
    <name evidence="1" type="ORF">Cob_v011949</name>
</gene>
<dbReference type="Proteomes" id="UP000014480">
    <property type="component" value="Unassembled WGS sequence"/>
</dbReference>
<dbReference type="eggNOG" id="ENOG502SPBH">
    <property type="taxonomic scope" value="Eukaryota"/>
</dbReference>
<dbReference type="EMBL" id="AMCV02000043">
    <property type="protein sequence ID" value="TDZ15086.1"/>
    <property type="molecule type" value="Genomic_DNA"/>
</dbReference>
<dbReference type="HOGENOM" id="CLU_010595_9_3_1"/>
<dbReference type="GO" id="GO:0032259">
    <property type="term" value="P:methylation"/>
    <property type="evidence" value="ECO:0007669"/>
    <property type="project" value="UniProtKB-KW"/>
</dbReference>
<evidence type="ECO:0000313" key="1">
    <source>
        <dbReference type="EMBL" id="TDZ15086.1"/>
    </source>
</evidence>
<dbReference type="GO" id="GO:0008168">
    <property type="term" value="F:methyltransferase activity"/>
    <property type="evidence" value="ECO:0007669"/>
    <property type="project" value="UniProtKB-KW"/>
</dbReference>
<dbReference type="STRING" id="1213857.N4UUU3"/>
<dbReference type="OrthoDB" id="184880at2759"/>
<accession>N4UUU3</accession>
<comment type="caution">
    <text evidence="1">The sequence shown here is derived from an EMBL/GenBank/DDBJ whole genome shotgun (WGS) entry which is preliminary data.</text>
</comment>